<sequence>MTSPDQKVNEGTDVYLSCNVLQCPGSQDIMSLSVEWEFQDISSEPKIILYYIRNRTVPIPGVFFGGDVKLGNFDIHLQSVTYENNGTYLCRLRLNGNFHKNRTHLTVQSALTSRKNSPGVNHLQAHPPWWLALASVSGFVLLIGTVFWGRKACRSTQRENNSKQNIDEVKTTSDTDNEAITYKVGNSSMPDLVDVNSPSSSADNIYVTMQHGVPFPQDTPVTSGRNRRLPSDWQPKDEEPVYVRCQNLSFRPCRLIDETQNN</sequence>
<dbReference type="InterPro" id="IPR013783">
    <property type="entry name" value="Ig-like_fold"/>
</dbReference>
<keyword evidence="7" id="KW-0325">Glycoprotein</keyword>
<keyword evidence="5 10" id="KW-0472">Membrane</keyword>
<evidence type="ECO:0000313" key="12">
    <source>
        <dbReference type="EMBL" id="KAI2656083.1"/>
    </source>
</evidence>
<evidence type="ECO:0000256" key="1">
    <source>
        <dbReference type="ARBA" id="ARBA00004479"/>
    </source>
</evidence>
<evidence type="ECO:0000256" key="7">
    <source>
        <dbReference type="ARBA" id="ARBA00023180"/>
    </source>
</evidence>
<accession>A0ABQ8M2P0</accession>
<evidence type="ECO:0000313" key="13">
    <source>
        <dbReference type="Proteomes" id="UP000830375"/>
    </source>
</evidence>
<keyword evidence="8" id="KW-0393">Immunoglobulin domain</keyword>
<dbReference type="InterPro" id="IPR013106">
    <property type="entry name" value="Ig_V-set"/>
</dbReference>
<evidence type="ECO:0000256" key="8">
    <source>
        <dbReference type="ARBA" id="ARBA00023319"/>
    </source>
</evidence>
<dbReference type="InterPro" id="IPR036179">
    <property type="entry name" value="Ig-like_dom_sf"/>
</dbReference>
<dbReference type="InterPro" id="IPR003599">
    <property type="entry name" value="Ig_sub"/>
</dbReference>
<dbReference type="InterPro" id="IPR007110">
    <property type="entry name" value="Ig-like_dom"/>
</dbReference>
<dbReference type="EMBL" id="JACTAM010000015">
    <property type="protein sequence ID" value="KAI2656083.1"/>
    <property type="molecule type" value="Genomic_DNA"/>
</dbReference>
<evidence type="ECO:0000259" key="11">
    <source>
        <dbReference type="PROSITE" id="PS50835"/>
    </source>
</evidence>
<feature type="transmembrane region" description="Helical" evidence="10">
    <location>
        <begin position="129"/>
        <end position="148"/>
    </location>
</feature>
<dbReference type="Proteomes" id="UP000830375">
    <property type="component" value="Unassembled WGS sequence"/>
</dbReference>
<comment type="subcellular location">
    <subcellularLocation>
        <location evidence="1">Membrane</location>
        <topology evidence="1">Single-pass type I membrane protein</topology>
    </subcellularLocation>
</comment>
<proteinExistence type="predicted"/>
<evidence type="ECO:0000256" key="2">
    <source>
        <dbReference type="ARBA" id="ARBA00022692"/>
    </source>
</evidence>
<gene>
    <name evidence="12" type="ORF">H4Q32_012908</name>
</gene>
<keyword evidence="3" id="KW-0732">Signal</keyword>
<evidence type="ECO:0000256" key="10">
    <source>
        <dbReference type="SAM" id="Phobius"/>
    </source>
</evidence>
<dbReference type="Pfam" id="PF07686">
    <property type="entry name" value="V-set"/>
    <property type="match status" value="1"/>
</dbReference>
<evidence type="ECO:0000256" key="4">
    <source>
        <dbReference type="ARBA" id="ARBA00022989"/>
    </source>
</evidence>
<dbReference type="InterPro" id="IPR000920">
    <property type="entry name" value="Myelin_P0-rel"/>
</dbReference>
<dbReference type="PANTHER" id="PTHR13869">
    <property type="entry name" value="MYELIN P0 RELATED"/>
    <property type="match status" value="1"/>
</dbReference>
<keyword evidence="6" id="KW-1015">Disulfide bond</keyword>
<evidence type="ECO:0000256" key="5">
    <source>
        <dbReference type="ARBA" id="ARBA00023136"/>
    </source>
</evidence>
<dbReference type="PANTHER" id="PTHR13869:SF24">
    <property type="entry name" value="BASEMENT MEMBRANE-SPECIFIC HEPARAN SULFATE PROTEOGLYCAN CORE PROTEIN-LIKE"/>
    <property type="match status" value="1"/>
</dbReference>
<dbReference type="PROSITE" id="PS50835">
    <property type="entry name" value="IG_LIKE"/>
    <property type="match status" value="1"/>
</dbReference>
<dbReference type="SUPFAM" id="SSF48726">
    <property type="entry name" value="Immunoglobulin"/>
    <property type="match status" value="1"/>
</dbReference>
<feature type="region of interest" description="Disordered" evidence="9">
    <location>
        <begin position="214"/>
        <end position="235"/>
    </location>
</feature>
<dbReference type="SMART" id="SM00409">
    <property type="entry name" value="IG"/>
    <property type="match status" value="1"/>
</dbReference>
<evidence type="ECO:0000256" key="3">
    <source>
        <dbReference type="ARBA" id="ARBA00022729"/>
    </source>
</evidence>
<evidence type="ECO:0000256" key="6">
    <source>
        <dbReference type="ARBA" id="ARBA00023157"/>
    </source>
</evidence>
<organism evidence="12 13">
    <name type="scientific">Labeo rohita</name>
    <name type="common">Indian major carp</name>
    <name type="synonym">Cyprinus rohita</name>
    <dbReference type="NCBI Taxonomy" id="84645"/>
    <lineage>
        <taxon>Eukaryota</taxon>
        <taxon>Metazoa</taxon>
        <taxon>Chordata</taxon>
        <taxon>Craniata</taxon>
        <taxon>Vertebrata</taxon>
        <taxon>Euteleostomi</taxon>
        <taxon>Actinopterygii</taxon>
        <taxon>Neopterygii</taxon>
        <taxon>Teleostei</taxon>
        <taxon>Ostariophysi</taxon>
        <taxon>Cypriniformes</taxon>
        <taxon>Cyprinidae</taxon>
        <taxon>Labeoninae</taxon>
        <taxon>Labeonini</taxon>
        <taxon>Labeo</taxon>
    </lineage>
</organism>
<reference evidence="12 13" key="1">
    <citation type="submission" date="2022-01" db="EMBL/GenBank/DDBJ databases">
        <title>A high-quality chromosome-level genome assembly of rohu carp, Labeo rohita.</title>
        <authorList>
            <person name="Arick M.A. II"/>
            <person name="Hsu C.-Y."/>
            <person name="Magbanua Z."/>
            <person name="Pechanova O."/>
            <person name="Grover C."/>
            <person name="Miller E."/>
            <person name="Thrash A."/>
            <person name="Ezzel L."/>
            <person name="Alam S."/>
            <person name="Benzie J."/>
            <person name="Hamilton M."/>
            <person name="Karsi A."/>
            <person name="Lawrence M.L."/>
            <person name="Peterson D.G."/>
        </authorList>
    </citation>
    <scope>NUCLEOTIDE SEQUENCE [LARGE SCALE GENOMIC DNA]</scope>
    <source>
        <strain evidence="13">BAU-BD-2019</strain>
        <tissue evidence="12">Blood</tissue>
    </source>
</reference>
<keyword evidence="4 10" id="KW-1133">Transmembrane helix</keyword>
<feature type="domain" description="Ig-like" evidence="11">
    <location>
        <begin position="1"/>
        <end position="106"/>
    </location>
</feature>
<comment type="caution">
    <text evidence="12">The sequence shown here is derived from an EMBL/GenBank/DDBJ whole genome shotgun (WGS) entry which is preliminary data.</text>
</comment>
<keyword evidence="13" id="KW-1185">Reference proteome</keyword>
<evidence type="ECO:0000256" key="9">
    <source>
        <dbReference type="SAM" id="MobiDB-lite"/>
    </source>
</evidence>
<name>A0ABQ8M2P0_LABRO</name>
<keyword evidence="2 10" id="KW-0812">Transmembrane</keyword>
<protein>
    <submittedName>
        <fullName evidence="12">Junctional adhesion molecule-like</fullName>
    </submittedName>
</protein>
<dbReference type="Gene3D" id="2.60.40.10">
    <property type="entry name" value="Immunoglobulins"/>
    <property type="match status" value="1"/>
</dbReference>